<keyword evidence="5" id="KW-0560">Oxidoreductase</keyword>
<evidence type="ECO:0000256" key="7">
    <source>
        <dbReference type="ARBA" id="ARBA00023033"/>
    </source>
</evidence>
<keyword evidence="7 10" id="KW-0503">Monooxygenase</keyword>
<name>A0A5C3PA62_9APHY</name>
<gene>
    <name evidence="10" type="ORF">K466DRAFT_664247</name>
</gene>
<dbReference type="GO" id="GO:0020037">
    <property type="term" value="F:heme binding"/>
    <property type="evidence" value="ECO:0007669"/>
    <property type="project" value="InterPro"/>
</dbReference>
<evidence type="ECO:0000256" key="6">
    <source>
        <dbReference type="ARBA" id="ARBA00023004"/>
    </source>
</evidence>
<dbReference type="GO" id="GO:0016705">
    <property type="term" value="F:oxidoreductase activity, acting on paired donors, with incorporation or reduction of molecular oxygen"/>
    <property type="evidence" value="ECO:0007669"/>
    <property type="project" value="InterPro"/>
</dbReference>
<dbReference type="PRINTS" id="PR00385">
    <property type="entry name" value="P450"/>
</dbReference>
<dbReference type="GO" id="GO:0005506">
    <property type="term" value="F:iron ion binding"/>
    <property type="evidence" value="ECO:0007669"/>
    <property type="project" value="InterPro"/>
</dbReference>
<evidence type="ECO:0000256" key="1">
    <source>
        <dbReference type="ARBA" id="ARBA00001971"/>
    </source>
</evidence>
<dbReference type="Proteomes" id="UP000308197">
    <property type="component" value="Unassembled WGS sequence"/>
</dbReference>
<dbReference type="PRINTS" id="PR00465">
    <property type="entry name" value="EP450IV"/>
</dbReference>
<dbReference type="Pfam" id="PF00067">
    <property type="entry name" value="p450"/>
    <property type="match status" value="1"/>
</dbReference>
<organism evidence="10 11">
    <name type="scientific">Polyporus arcularius HHB13444</name>
    <dbReference type="NCBI Taxonomy" id="1314778"/>
    <lineage>
        <taxon>Eukaryota</taxon>
        <taxon>Fungi</taxon>
        <taxon>Dikarya</taxon>
        <taxon>Basidiomycota</taxon>
        <taxon>Agaricomycotina</taxon>
        <taxon>Agaricomycetes</taxon>
        <taxon>Polyporales</taxon>
        <taxon>Polyporaceae</taxon>
        <taxon>Polyporus</taxon>
    </lineage>
</organism>
<dbReference type="SUPFAM" id="SSF48264">
    <property type="entry name" value="Cytochrome P450"/>
    <property type="match status" value="1"/>
</dbReference>
<comment type="similarity">
    <text evidence="3">Belongs to the cytochrome P450 family.</text>
</comment>
<keyword evidence="9" id="KW-0472">Membrane</keyword>
<dbReference type="InterPro" id="IPR050121">
    <property type="entry name" value="Cytochrome_P450_monoxygenase"/>
</dbReference>
<keyword evidence="11" id="KW-1185">Reference proteome</keyword>
<reference evidence="10 11" key="1">
    <citation type="journal article" date="2019" name="Nat. Ecol. Evol.">
        <title>Megaphylogeny resolves global patterns of mushroom evolution.</title>
        <authorList>
            <person name="Varga T."/>
            <person name="Krizsan K."/>
            <person name="Foldi C."/>
            <person name="Dima B."/>
            <person name="Sanchez-Garcia M."/>
            <person name="Sanchez-Ramirez S."/>
            <person name="Szollosi G.J."/>
            <person name="Szarkandi J.G."/>
            <person name="Papp V."/>
            <person name="Albert L."/>
            <person name="Andreopoulos W."/>
            <person name="Angelini C."/>
            <person name="Antonin V."/>
            <person name="Barry K.W."/>
            <person name="Bougher N.L."/>
            <person name="Buchanan P."/>
            <person name="Buyck B."/>
            <person name="Bense V."/>
            <person name="Catcheside P."/>
            <person name="Chovatia M."/>
            <person name="Cooper J."/>
            <person name="Damon W."/>
            <person name="Desjardin D."/>
            <person name="Finy P."/>
            <person name="Geml J."/>
            <person name="Haridas S."/>
            <person name="Hughes K."/>
            <person name="Justo A."/>
            <person name="Karasinski D."/>
            <person name="Kautmanova I."/>
            <person name="Kiss B."/>
            <person name="Kocsube S."/>
            <person name="Kotiranta H."/>
            <person name="LaButti K.M."/>
            <person name="Lechner B.E."/>
            <person name="Liimatainen K."/>
            <person name="Lipzen A."/>
            <person name="Lukacs Z."/>
            <person name="Mihaltcheva S."/>
            <person name="Morgado L.N."/>
            <person name="Niskanen T."/>
            <person name="Noordeloos M.E."/>
            <person name="Ohm R.A."/>
            <person name="Ortiz-Santana B."/>
            <person name="Ovrebo C."/>
            <person name="Racz N."/>
            <person name="Riley R."/>
            <person name="Savchenko A."/>
            <person name="Shiryaev A."/>
            <person name="Soop K."/>
            <person name="Spirin V."/>
            <person name="Szebenyi C."/>
            <person name="Tomsovsky M."/>
            <person name="Tulloss R.E."/>
            <person name="Uehling J."/>
            <person name="Grigoriev I.V."/>
            <person name="Vagvolgyi C."/>
            <person name="Papp T."/>
            <person name="Martin F.M."/>
            <person name="Miettinen O."/>
            <person name="Hibbett D.S."/>
            <person name="Nagy L.G."/>
        </authorList>
    </citation>
    <scope>NUCLEOTIDE SEQUENCE [LARGE SCALE GENOMIC DNA]</scope>
    <source>
        <strain evidence="10 11">HHB13444</strain>
    </source>
</reference>
<dbReference type="PANTHER" id="PTHR24305">
    <property type="entry name" value="CYTOCHROME P450"/>
    <property type="match status" value="1"/>
</dbReference>
<proteinExistence type="inferred from homology"/>
<evidence type="ECO:0000256" key="5">
    <source>
        <dbReference type="ARBA" id="ARBA00023002"/>
    </source>
</evidence>
<sequence length="565" mass="62969">MSLREVSPLTIPLAIATHQVFRRYEIYSVSVHACLFLVPPALVAAHISSQSYSPSSIPATFVIALVSYVAAIAASVIVYRLSPLHPLARYPGPVWRKVSMIGPAILATTGNRAWAFADMHRKYGDIVRSGPNELSIIDPSFIGPLLGASGLPKGPYHVGASVTPEHVSMAGLQDIPYHLQRRRPWNRGLNPSALKDYQPLIVERLQLLVRRLHEQSGIIDLGLWLKYFAYDFMSDMAFGGGSELLKDGDKNNIWSIIEEGMVFATILHTLPWLGAYLFKIPGSVKPLLAMQQTTARLAEERFKRGSKTRDLYYYLSNEDLPDKPPPPLRELADDGVLAVVAGSDTASLTMTSVFYLLLTHPEAYTKLQEEIDTSYHPGEPNAGTKRHREMPYLHAVINEALRLFPPVPLGTQRQVPHDASPVVFGSVVIPPGTSVYLPTLALHRDPRNFTCADDFWPERWLIASGQLRYKEARRPPSLSSLKAADLPDFVHNDVAFTPFSVGPMNCPGKGLAMLEMRMVIVELVKNFVFKLWDGWDPATYEKEFKDYFTAARPGLPVVLEPRQQL</sequence>
<feature type="transmembrane region" description="Helical" evidence="9">
    <location>
        <begin position="260"/>
        <end position="278"/>
    </location>
</feature>
<keyword evidence="4 8" id="KW-0479">Metal-binding</keyword>
<comment type="pathway">
    <text evidence="2">Secondary metabolite biosynthesis.</text>
</comment>
<keyword evidence="8" id="KW-0349">Heme</keyword>
<evidence type="ECO:0000313" key="11">
    <source>
        <dbReference type="Proteomes" id="UP000308197"/>
    </source>
</evidence>
<keyword evidence="6 8" id="KW-0408">Iron</keyword>
<feature type="transmembrane region" description="Helical" evidence="9">
    <location>
        <begin position="59"/>
        <end position="79"/>
    </location>
</feature>
<protein>
    <submittedName>
        <fullName evidence="10">High nitrogen upregulated cytochrome P450 monooxygenase 2</fullName>
    </submittedName>
</protein>
<dbReference type="GO" id="GO:0004497">
    <property type="term" value="F:monooxygenase activity"/>
    <property type="evidence" value="ECO:0007669"/>
    <property type="project" value="UniProtKB-KW"/>
</dbReference>
<comment type="cofactor">
    <cofactor evidence="1 8">
        <name>heme</name>
        <dbReference type="ChEBI" id="CHEBI:30413"/>
    </cofactor>
</comment>
<keyword evidence="9" id="KW-1133">Transmembrane helix</keyword>
<evidence type="ECO:0000256" key="9">
    <source>
        <dbReference type="SAM" id="Phobius"/>
    </source>
</evidence>
<dbReference type="Gene3D" id="1.10.630.10">
    <property type="entry name" value="Cytochrome P450"/>
    <property type="match status" value="1"/>
</dbReference>
<dbReference type="PANTHER" id="PTHR24305:SF187">
    <property type="entry name" value="P450, PUTATIVE (EUROFUNG)-RELATED"/>
    <property type="match status" value="1"/>
</dbReference>
<feature type="binding site" description="axial binding residue" evidence="8">
    <location>
        <position position="506"/>
    </location>
    <ligand>
        <name>heme</name>
        <dbReference type="ChEBI" id="CHEBI:30413"/>
    </ligand>
    <ligandPart>
        <name>Fe</name>
        <dbReference type="ChEBI" id="CHEBI:18248"/>
    </ligandPart>
</feature>
<dbReference type="STRING" id="1314778.A0A5C3PA62"/>
<dbReference type="AlphaFoldDB" id="A0A5C3PA62"/>
<accession>A0A5C3PA62</accession>
<dbReference type="InterPro" id="IPR001128">
    <property type="entry name" value="Cyt_P450"/>
</dbReference>
<evidence type="ECO:0000256" key="3">
    <source>
        <dbReference type="ARBA" id="ARBA00010617"/>
    </source>
</evidence>
<keyword evidence="9" id="KW-0812">Transmembrane</keyword>
<evidence type="ECO:0000256" key="2">
    <source>
        <dbReference type="ARBA" id="ARBA00005179"/>
    </source>
</evidence>
<evidence type="ECO:0000256" key="8">
    <source>
        <dbReference type="PIRSR" id="PIRSR602403-1"/>
    </source>
</evidence>
<evidence type="ECO:0000313" key="10">
    <source>
        <dbReference type="EMBL" id="TFK85799.1"/>
    </source>
</evidence>
<dbReference type="EMBL" id="ML211232">
    <property type="protein sequence ID" value="TFK85799.1"/>
    <property type="molecule type" value="Genomic_DNA"/>
</dbReference>
<dbReference type="InParanoid" id="A0A5C3PA62"/>
<dbReference type="InterPro" id="IPR002403">
    <property type="entry name" value="Cyt_P450_E_grp-IV"/>
</dbReference>
<evidence type="ECO:0000256" key="4">
    <source>
        <dbReference type="ARBA" id="ARBA00022723"/>
    </source>
</evidence>
<feature type="transmembrane region" description="Helical" evidence="9">
    <location>
        <begin position="26"/>
        <end position="47"/>
    </location>
</feature>
<dbReference type="InterPro" id="IPR036396">
    <property type="entry name" value="Cyt_P450_sf"/>
</dbReference>